<sequence>MCPKTSKTTPLLLIGGIGFVIVLVGITGITLINNINLSNIIRLNEKVASDSVSASDNQIKELNYVNNHPKNIYLKLNDTLHADDDHSDGDDDDVANGQQRDEAAQEPGGGVMEPPKVSAVIGSDPKSYEGRNLNQNQTTVPASSAVDSSASAPSAAIPAATPPSVLPLGWGKDMSNASSAGLIDYEKRARVVQ</sequence>
<dbReference type="OMA" id="QQCIQQG"/>
<dbReference type="STRING" id="7266.A0A3B0JW82"/>
<name>A0A3B0JW82_DROGU</name>
<feature type="region of interest" description="Disordered" evidence="1">
    <location>
        <begin position="81"/>
        <end position="165"/>
    </location>
</feature>
<keyword evidence="2" id="KW-0472">Membrane</keyword>
<gene>
    <name evidence="3" type="ORF">DGUA_6G008422</name>
</gene>
<accession>A0A3B0JW82</accession>
<organism evidence="3 4">
    <name type="scientific">Drosophila guanche</name>
    <name type="common">Fruit fly</name>
    <dbReference type="NCBI Taxonomy" id="7266"/>
    <lineage>
        <taxon>Eukaryota</taxon>
        <taxon>Metazoa</taxon>
        <taxon>Ecdysozoa</taxon>
        <taxon>Arthropoda</taxon>
        <taxon>Hexapoda</taxon>
        <taxon>Insecta</taxon>
        <taxon>Pterygota</taxon>
        <taxon>Neoptera</taxon>
        <taxon>Endopterygota</taxon>
        <taxon>Diptera</taxon>
        <taxon>Brachycera</taxon>
        <taxon>Muscomorpha</taxon>
        <taxon>Ephydroidea</taxon>
        <taxon>Drosophilidae</taxon>
        <taxon>Drosophila</taxon>
        <taxon>Sophophora</taxon>
    </lineage>
</organism>
<evidence type="ECO:0000256" key="2">
    <source>
        <dbReference type="SAM" id="Phobius"/>
    </source>
</evidence>
<feature type="compositionally biased region" description="Low complexity" evidence="1">
    <location>
        <begin position="138"/>
        <end position="159"/>
    </location>
</feature>
<feature type="transmembrane region" description="Helical" evidence="2">
    <location>
        <begin position="12"/>
        <end position="32"/>
    </location>
</feature>
<feature type="non-terminal residue" evidence="3">
    <location>
        <position position="193"/>
    </location>
</feature>
<feature type="compositionally biased region" description="Acidic residues" evidence="1">
    <location>
        <begin position="85"/>
        <end position="94"/>
    </location>
</feature>
<protein>
    <submittedName>
        <fullName evidence="3">Blast:Mannosyl-oligosaccharide alpha-1,2-mannosidase isoform B</fullName>
    </submittedName>
</protein>
<keyword evidence="2" id="KW-0812">Transmembrane</keyword>
<dbReference type="OrthoDB" id="8118055at2759"/>
<dbReference type="EMBL" id="OUUW01000011">
    <property type="protein sequence ID" value="SPP86314.1"/>
    <property type="molecule type" value="Genomic_DNA"/>
</dbReference>
<keyword evidence="4" id="KW-1185">Reference proteome</keyword>
<evidence type="ECO:0000313" key="4">
    <source>
        <dbReference type="Proteomes" id="UP000268350"/>
    </source>
</evidence>
<proteinExistence type="predicted"/>
<keyword evidence="2" id="KW-1133">Transmembrane helix</keyword>
<evidence type="ECO:0000256" key="1">
    <source>
        <dbReference type="SAM" id="MobiDB-lite"/>
    </source>
</evidence>
<reference evidence="4" key="1">
    <citation type="submission" date="2018-01" db="EMBL/GenBank/DDBJ databases">
        <authorList>
            <person name="Alioto T."/>
            <person name="Alioto T."/>
        </authorList>
    </citation>
    <scope>NUCLEOTIDE SEQUENCE [LARGE SCALE GENOMIC DNA]</scope>
</reference>
<evidence type="ECO:0000313" key="3">
    <source>
        <dbReference type="EMBL" id="SPP86314.1"/>
    </source>
</evidence>
<dbReference type="Proteomes" id="UP000268350">
    <property type="component" value="Unassembled WGS sequence"/>
</dbReference>
<dbReference type="AlphaFoldDB" id="A0A3B0JW82"/>